<evidence type="ECO:0000313" key="2">
    <source>
        <dbReference type="Proteomes" id="UP000245320"/>
    </source>
</evidence>
<keyword evidence="2" id="KW-1185">Reference proteome</keyword>
<dbReference type="InParanoid" id="A0A6J3RL82"/>
<dbReference type="Proteomes" id="UP000245320">
    <property type="component" value="Chromosome 6"/>
</dbReference>
<reference evidence="3" key="1">
    <citation type="submission" date="2025-08" db="UniProtKB">
        <authorList>
            <consortium name="RefSeq"/>
        </authorList>
    </citation>
    <scope>IDENTIFICATION</scope>
    <source>
        <tissue evidence="3">Spleen</tissue>
    </source>
</reference>
<feature type="compositionally biased region" description="Basic residues" evidence="1">
    <location>
        <begin position="84"/>
        <end position="98"/>
    </location>
</feature>
<gene>
    <name evidence="3" type="primary">LOC117312749</name>
</gene>
<dbReference type="AlphaFoldDB" id="A0A6J3RL82"/>
<accession>A0A6J3RL82</accession>
<sequence length="249" mass="26740">MNFNTIIYTFTKVCKMATRVPETVFRRFPKEAGESSENGRGPHLLLAGSASQDGEASGPPCPAEATAPDPLPPPQLTSPLRGRQQPRGRVLRRRRAPHLRAAGAASPTATATHGLSREGAASSSSRRLRGPGLDPLLPRIKHDRLRAHLPLEGPQLQPCSNSGRNWSGRPPAPLLGARPDSGRRRRARRKDCGSGPSRPTHRPQEADRSGASRADRQLWNSSGAPVRNPRAGRAAQGQSRTRLCGVGTS</sequence>
<dbReference type="RefSeq" id="XP_033715124.1">
    <property type="nucleotide sequence ID" value="XM_033859233.1"/>
</dbReference>
<evidence type="ECO:0000313" key="3">
    <source>
        <dbReference type="RefSeq" id="XP_033715124.1"/>
    </source>
</evidence>
<proteinExistence type="predicted"/>
<feature type="region of interest" description="Disordered" evidence="1">
    <location>
        <begin position="151"/>
        <end position="249"/>
    </location>
</feature>
<protein>
    <submittedName>
        <fullName evidence="3">Uncharacterized protein LOC117312749</fullName>
    </submittedName>
</protein>
<organism evidence="2 3">
    <name type="scientific">Tursiops truncatus</name>
    <name type="common">Atlantic bottle-nosed dolphin</name>
    <name type="synonym">Delphinus truncatus</name>
    <dbReference type="NCBI Taxonomy" id="9739"/>
    <lineage>
        <taxon>Eukaryota</taxon>
        <taxon>Metazoa</taxon>
        <taxon>Chordata</taxon>
        <taxon>Craniata</taxon>
        <taxon>Vertebrata</taxon>
        <taxon>Euteleostomi</taxon>
        <taxon>Mammalia</taxon>
        <taxon>Eutheria</taxon>
        <taxon>Laurasiatheria</taxon>
        <taxon>Artiodactyla</taxon>
        <taxon>Whippomorpha</taxon>
        <taxon>Cetacea</taxon>
        <taxon>Odontoceti</taxon>
        <taxon>Delphinidae</taxon>
        <taxon>Tursiops</taxon>
    </lineage>
</organism>
<feature type="compositionally biased region" description="Polar residues" evidence="1">
    <location>
        <begin position="236"/>
        <end position="249"/>
    </location>
</feature>
<evidence type="ECO:0000256" key="1">
    <source>
        <dbReference type="SAM" id="MobiDB-lite"/>
    </source>
</evidence>
<name>A0A6J3RL82_TURTR</name>
<feature type="region of interest" description="Disordered" evidence="1">
    <location>
        <begin position="31"/>
        <end position="137"/>
    </location>
</feature>
<feature type="compositionally biased region" description="Low complexity" evidence="1">
    <location>
        <begin position="99"/>
        <end position="137"/>
    </location>
</feature>
<feature type="compositionally biased region" description="Basic and acidic residues" evidence="1">
    <location>
        <begin position="202"/>
        <end position="216"/>
    </location>
</feature>